<evidence type="ECO:0000256" key="1">
    <source>
        <dbReference type="ARBA" id="ARBA00001947"/>
    </source>
</evidence>
<evidence type="ECO:0000256" key="6">
    <source>
        <dbReference type="ARBA" id="ARBA00022833"/>
    </source>
</evidence>
<evidence type="ECO:0000313" key="11">
    <source>
        <dbReference type="Proteomes" id="UP001321477"/>
    </source>
</evidence>
<keyword evidence="4" id="KW-0479">Metal-binding</keyword>
<gene>
    <name evidence="10" type="ORF">GCM10025870_17050</name>
</gene>
<sequence length="689" mass="75858">MTDATQPSGIILDELDPEVRPQDDLFRHVNGRWIDRTEIPADKARYGSFIVLHEEAEQAVLDILQESRGAEPGTEARKVGDLFASFMNEERAELLGATPIAGQLVEASLPGTVPQLLDAIGKLERQGVSGFAQLFVSNDPGDPDRYVVFVEQGGIGLPDESYFREERFAPIREKYLAHLERMFGLARIGDAAARAQRVFDLETEIAAAHWTNVESRDAEKTYNLMPWADVVAAASVDLDRWRDAMGVEEATFAELNVRQPSFVEGVGALFTDHRLAAWRDWLAWQVIRSSAAYLSSDFVEANFDFYGRTLTGAPELRERWRRGVSFVEGAMGEAVGRIYVERHFPPAAKDAMDELVANLVEAYRTSITGLDWMGEQTRARALDKLGKFTPKIGYPVAWRDYSALEVDASDLLGNVRAATEFEFQRELGKIGEPIDRDEWFMTPQTINAYYNPGFNEIVFPAAILQFPFFDAERDAAANYGAIGAVIGHEIGHGFDDQGSRFDGDGRLSDWWTEADRAAFEERTKVLIDQFDVLVPAQLADGSAADAGEAADAGGVADAGGAADAAADAGEAADAAPARVNGALTIGENIGDLGGLAIAWKAYVLSLDGAEAPVIDGLTGAQRFFLSWAQAWQMKGRDAEVERLLAIDPHSPNEFRCNQIVRNIDEFYTGFEVTEGDALWLDPAERVRIW</sequence>
<feature type="domain" description="Peptidase M13 C-terminal" evidence="8">
    <location>
        <begin position="447"/>
        <end position="558"/>
    </location>
</feature>
<evidence type="ECO:0000256" key="3">
    <source>
        <dbReference type="ARBA" id="ARBA00022670"/>
    </source>
</evidence>
<keyword evidence="7" id="KW-0482">Metalloprotease</keyword>
<dbReference type="PANTHER" id="PTHR11733:SF167">
    <property type="entry name" value="FI17812P1-RELATED"/>
    <property type="match status" value="1"/>
</dbReference>
<dbReference type="PANTHER" id="PTHR11733">
    <property type="entry name" value="ZINC METALLOPROTEASE FAMILY M13 NEPRILYSIN-RELATED"/>
    <property type="match status" value="1"/>
</dbReference>
<evidence type="ECO:0000256" key="4">
    <source>
        <dbReference type="ARBA" id="ARBA00022723"/>
    </source>
</evidence>
<evidence type="ECO:0000256" key="5">
    <source>
        <dbReference type="ARBA" id="ARBA00022801"/>
    </source>
</evidence>
<keyword evidence="5" id="KW-0378">Hydrolase</keyword>
<dbReference type="Pfam" id="PF05649">
    <property type="entry name" value="Peptidase_M13_N"/>
    <property type="match status" value="1"/>
</dbReference>
<dbReference type="InterPro" id="IPR018497">
    <property type="entry name" value="Peptidase_M13_C"/>
</dbReference>
<dbReference type="Pfam" id="PF01431">
    <property type="entry name" value="Peptidase_M13"/>
    <property type="match status" value="2"/>
</dbReference>
<reference evidence="11" key="1">
    <citation type="journal article" date="2019" name="Int. J. Syst. Evol. Microbiol.">
        <title>The Global Catalogue of Microorganisms (GCM) 10K type strain sequencing project: providing services to taxonomists for standard genome sequencing and annotation.</title>
        <authorList>
            <consortium name="The Broad Institute Genomics Platform"/>
            <consortium name="The Broad Institute Genome Sequencing Center for Infectious Disease"/>
            <person name="Wu L."/>
            <person name="Ma J."/>
        </authorList>
    </citation>
    <scope>NUCLEOTIDE SEQUENCE [LARGE SCALE GENOMIC DNA]</scope>
    <source>
        <strain evidence="11">NBRC 109019</strain>
    </source>
</reference>
<proteinExistence type="inferred from homology"/>
<dbReference type="RefSeq" id="WP_234660491.1">
    <property type="nucleotide sequence ID" value="NZ_AP027734.1"/>
</dbReference>
<dbReference type="Gene3D" id="3.40.390.10">
    <property type="entry name" value="Collagenase (Catalytic Domain)"/>
    <property type="match status" value="1"/>
</dbReference>
<keyword evidence="3" id="KW-0645">Protease</keyword>
<evidence type="ECO:0000313" key="10">
    <source>
        <dbReference type="EMBL" id="BDZ54632.1"/>
    </source>
</evidence>
<dbReference type="CDD" id="cd08662">
    <property type="entry name" value="M13"/>
    <property type="match status" value="1"/>
</dbReference>
<dbReference type="EMBL" id="AP027734">
    <property type="protein sequence ID" value="BDZ54632.1"/>
    <property type="molecule type" value="Genomic_DNA"/>
</dbReference>
<evidence type="ECO:0000256" key="7">
    <source>
        <dbReference type="ARBA" id="ARBA00023049"/>
    </source>
</evidence>
<accession>A0ABM8H1H7</accession>
<dbReference type="InterPro" id="IPR024079">
    <property type="entry name" value="MetalloPept_cat_dom_sf"/>
</dbReference>
<dbReference type="SUPFAM" id="SSF55486">
    <property type="entry name" value="Metalloproteases ('zincins'), catalytic domain"/>
    <property type="match status" value="1"/>
</dbReference>
<dbReference type="PRINTS" id="PR00786">
    <property type="entry name" value="NEPRILYSIN"/>
</dbReference>
<dbReference type="Gene3D" id="1.10.1380.10">
    <property type="entry name" value="Neutral endopeptidase , domain2"/>
    <property type="match status" value="1"/>
</dbReference>
<feature type="domain" description="Peptidase M13 N-terminal" evidence="9">
    <location>
        <begin position="21"/>
        <end position="395"/>
    </location>
</feature>
<organism evidence="10 11">
    <name type="scientific">Agromyces marinus</name>
    <dbReference type="NCBI Taxonomy" id="1389020"/>
    <lineage>
        <taxon>Bacteria</taxon>
        <taxon>Bacillati</taxon>
        <taxon>Actinomycetota</taxon>
        <taxon>Actinomycetes</taxon>
        <taxon>Micrococcales</taxon>
        <taxon>Microbacteriaceae</taxon>
        <taxon>Agromyces</taxon>
    </lineage>
</organism>
<feature type="domain" description="Peptidase M13 C-terminal" evidence="8">
    <location>
        <begin position="578"/>
        <end position="686"/>
    </location>
</feature>
<name>A0ABM8H1H7_9MICO</name>
<keyword evidence="11" id="KW-1185">Reference proteome</keyword>
<evidence type="ECO:0000256" key="2">
    <source>
        <dbReference type="ARBA" id="ARBA00007357"/>
    </source>
</evidence>
<dbReference type="InterPro" id="IPR042089">
    <property type="entry name" value="Peptidase_M13_dom_2"/>
</dbReference>
<dbReference type="InterPro" id="IPR008753">
    <property type="entry name" value="Peptidase_M13_N"/>
</dbReference>
<evidence type="ECO:0000259" key="8">
    <source>
        <dbReference type="Pfam" id="PF01431"/>
    </source>
</evidence>
<comment type="cofactor">
    <cofactor evidence="1">
        <name>Zn(2+)</name>
        <dbReference type="ChEBI" id="CHEBI:29105"/>
    </cofactor>
</comment>
<comment type="similarity">
    <text evidence="2">Belongs to the peptidase M13 family.</text>
</comment>
<protein>
    <submittedName>
        <fullName evidence="10">Peptidase M13</fullName>
    </submittedName>
</protein>
<keyword evidence="6" id="KW-0862">Zinc</keyword>
<evidence type="ECO:0000259" key="9">
    <source>
        <dbReference type="Pfam" id="PF05649"/>
    </source>
</evidence>
<dbReference type="InterPro" id="IPR000718">
    <property type="entry name" value="Peptidase_M13"/>
</dbReference>
<dbReference type="Proteomes" id="UP001321477">
    <property type="component" value="Chromosome"/>
</dbReference>
<dbReference type="PROSITE" id="PS51885">
    <property type="entry name" value="NEPRILYSIN"/>
    <property type="match status" value="1"/>
</dbReference>